<comment type="similarity">
    <text evidence="1">Belongs to the CdaR family.</text>
</comment>
<feature type="domain" description="RsbT co-antagonist protein RsbRD N-terminal" evidence="3">
    <location>
        <begin position="40"/>
        <end position="180"/>
    </location>
</feature>
<gene>
    <name evidence="5" type="ORF">GCM10023203_11730</name>
</gene>
<dbReference type="InterPro" id="IPR025736">
    <property type="entry name" value="PucR_C-HTH_dom"/>
</dbReference>
<keyword evidence="6" id="KW-1185">Reference proteome</keyword>
<dbReference type="InterPro" id="IPR042070">
    <property type="entry name" value="PucR_C-HTH_sf"/>
</dbReference>
<feature type="domain" description="PucR C-terminal helix-turn-helix" evidence="2">
    <location>
        <begin position="370"/>
        <end position="426"/>
    </location>
</feature>
<accession>A0ABP9E3B8</accession>
<comment type="caution">
    <text evidence="5">The sequence shown here is derived from an EMBL/GenBank/DDBJ whole genome shotgun (WGS) entry which is preliminary data.</text>
</comment>
<dbReference type="InterPro" id="IPR041522">
    <property type="entry name" value="CdaR_GGDEF"/>
</dbReference>
<dbReference type="PANTHER" id="PTHR33744:SF1">
    <property type="entry name" value="DNA-BINDING TRANSCRIPTIONAL ACTIVATOR ADER"/>
    <property type="match status" value="1"/>
</dbReference>
<evidence type="ECO:0000256" key="1">
    <source>
        <dbReference type="ARBA" id="ARBA00006754"/>
    </source>
</evidence>
<dbReference type="EMBL" id="BAABHQ010000002">
    <property type="protein sequence ID" value="GAA4865330.1"/>
    <property type="molecule type" value="Genomic_DNA"/>
</dbReference>
<reference evidence="6" key="1">
    <citation type="journal article" date="2019" name="Int. J. Syst. Evol. Microbiol.">
        <title>The Global Catalogue of Microorganisms (GCM) 10K type strain sequencing project: providing services to taxonomists for standard genome sequencing and annotation.</title>
        <authorList>
            <consortium name="The Broad Institute Genomics Platform"/>
            <consortium name="The Broad Institute Genome Sequencing Center for Infectious Disease"/>
            <person name="Wu L."/>
            <person name="Ma J."/>
        </authorList>
    </citation>
    <scope>NUCLEOTIDE SEQUENCE [LARGE SCALE GENOMIC DNA]</scope>
    <source>
        <strain evidence="6">JCM 17983</strain>
    </source>
</reference>
<evidence type="ECO:0000259" key="3">
    <source>
        <dbReference type="Pfam" id="PF14361"/>
    </source>
</evidence>
<sequence length="440" mass="46105">MVTIEPSASPARGGAAADVTDVAGEVAEVAAALGPRRGEVSASISDVLATRIDDLRGDPALRDLLGASVEGNVETILHVLRHDLDPRAVEPPAAAVAYAQRLAQHEVPVNALIRAYRVGQSHLMEWAFAEATRRAGDVAAAASQRIVLVVMEYVDHVTQHVVAAYEAERERGRRGRHALRVARVRDVLAGRAASAPDDRLAVESTLGYRFSAVHLGLVVWRDPGDGAGADGAGFGTFERVALDVGTALGAAGRPLVVPWDADSAWAWLPCRDDAAPSREVVAGVLARHAPGLHVAAGSPAGGVEGFRTTHDQARRARDVALAGGGEPPAVTVFDEVGAVALLCADRDGALAWVRRVLGPLADPDPGAERLRETLRVFLATGGSLASTAKRLQVHRNTVKYRVGRAHEVRGRPLGDDRLDVELALLACAWLGPSGSSAPAG</sequence>
<protein>
    <submittedName>
        <fullName evidence="5">Helix-turn-helix domain-containing protein</fullName>
    </submittedName>
</protein>
<evidence type="ECO:0000259" key="2">
    <source>
        <dbReference type="Pfam" id="PF13556"/>
    </source>
</evidence>
<dbReference type="PANTHER" id="PTHR33744">
    <property type="entry name" value="CARBOHYDRATE DIACID REGULATOR"/>
    <property type="match status" value="1"/>
</dbReference>
<name>A0ABP9E3B8_9PSEU</name>
<dbReference type="Pfam" id="PF14361">
    <property type="entry name" value="RsbRD_N"/>
    <property type="match status" value="1"/>
</dbReference>
<evidence type="ECO:0000259" key="4">
    <source>
        <dbReference type="Pfam" id="PF17853"/>
    </source>
</evidence>
<dbReference type="Pfam" id="PF13556">
    <property type="entry name" value="HTH_30"/>
    <property type="match status" value="1"/>
</dbReference>
<dbReference type="Proteomes" id="UP001500457">
    <property type="component" value="Unassembled WGS sequence"/>
</dbReference>
<feature type="domain" description="CdaR GGDEF-like" evidence="4">
    <location>
        <begin position="196"/>
        <end position="319"/>
    </location>
</feature>
<dbReference type="InterPro" id="IPR051448">
    <property type="entry name" value="CdaR-like_regulators"/>
</dbReference>
<proteinExistence type="inferred from homology"/>
<dbReference type="Gene3D" id="1.10.10.2840">
    <property type="entry name" value="PucR C-terminal helix-turn-helix domain"/>
    <property type="match status" value="1"/>
</dbReference>
<evidence type="ECO:0000313" key="6">
    <source>
        <dbReference type="Proteomes" id="UP001500457"/>
    </source>
</evidence>
<evidence type="ECO:0000313" key="5">
    <source>
        <dbReference type="EMBL" id="GAA4865330.1"/>
    </source>
</evidence>
<organism evidence="5 6">
    <name type="scientific">Actinomycetospora straminea</name>
    <dbReference type="NCBI Taxonomy" id="663607"/>
    <lineage>
        <taxon>Bacteria</taxon>
        <taxon>Bacillati</taxon>
        <taxon>Actinomycetota</taxon>
        <taxon>Actinomycetes</taxon>
        <taxon>Pseudonocardiales</taxon>
        <taxon>Pseudonocardiaceae</taxon>
        <taxon>Actinomycetospora</taxon>
    </lineage>
</organism>
<dbReference type="Pfam" id="PF17853">
    <property type="entry name" value="GGDEF_2"/>
    <property type="match status" value="1"/>
</dbReference>
<dbReference type="InterPro" id="IPR025751">
    <property type="entry name" value="RsbRD_N_dom"/>
</dbReference>